<gene>
    <name evidence="1" type="ORF">ABID52_003641</name>
</gene>
<dbReference type="EMBL" id="JBEPMP010000002">
    <property type="protein sequence ID" value="MET3730024.1"/>
    <property type="molecule type" value="Genomic_DNA"/>
</dbReference>
<evidence type="ECO:0000313" key="2">
    <source>
        <dbReference type="Proteomes" id="UP001549097"/>
    </source>
</evidence>
<keyword evidence="2" id="KW-1185">Reference proteome</keyword>
<reference evidence="1 2" key="1">
    <citation type="submission" date="2024-06" db="EMBL/GenBank/DDBJ databases">
        <title>Genomic Encyclopedia of Type Strains, Phase IV (KMG-IV): sequencing the most valuable type-strain genomes for metagenomic binning, comparative biology and taxonomic classification.</title>
        <authorList>
            <person name="Goeker M."/>
        </authorList>
    </citation>
    <scope>NUCLEOTIDE SEQUENCE [LARGE SCALE GENOMIC DNA]</scope>
    <source>
        <strain evidence="1 2">DSM 100124</strain>
    </source>
</reference>
<comment type="caution">
    <text evidence="1">The sequence shown here is derived from an EMBL/GenBank/DDBJ whole genome shotgun (WGS) entry which is preliminary data.</text>
</comment>
<proteinExistence type="predicted"/>
<accession>A0ABV2LN71</accession>
<dbReference type="RefSeq" id="WP_354019464.1">
    <property type="nucleotide sequence ID" value="NZ_JBEPMP010000002.1"/>
</dbReference>
<evidence type="ECO:0000313" key="1">
    <source>
        <dbReference type="EMBL" id="MET3730024.1"/>
    </source>
</evidence>
<organism evidence="1 2">
    <name type="scientific">Fictibacillus halophilus</name>
    <dbReference type="NCBI Taxonomy" id="1610490"/>
    <lineage>
        <taxon>Bacteria</taxon>
        <taxon>Bacillati</taxon>
        <taxon>Bacillota</taxon>
        <taxon>Bacilli</taxon>
        <taxon>Bacillales</taxon>
        <taxon>Fictibacillaceae</taxon>
        <taxon>Fictibacillus</taxon>
    </lineage>
</organism>
<protein>
    <submittedName>
        <fullName evidence="1">Uncharacterized protein</fullName>
    </submittedName>
</protein>
<name>A0ABV2LN71_9BACL</name>
<dbReference type="Proteomes" id="UP001549097">
    <property type="component" value="Unassembled WGS sequence"/>
</dbReference>
<sequence>MRHLEAESGKWLTVRPAESEQPVAEINLLPKAEKYTKTPF</sequence>